<keyword evidence="1" id="KW-0378">Hydrolase</keyword>
<evidence type="ECO:0000313" key="2">
    <source>
        <dbReference type="Proteomes" id="UP001647509"/>
    </source>
</evidence>
<accession>A0ACC5U6Y2</accession>
<proteinExistence type="predicted"/>
<keyword evidence="1" id="KW-0645">Protease</keyword>
<evidence type="ECO:0000313" key="1">
    <source>
        <dbReference type="EMBL" id="MBU2950041.1"/>
    </source>
</evidence>
<dbReference type="Proteomes" id="UP001647509">
    <property type="component" value="Unassembled WGS sequence"/>
</dbReference>
<organism evidence="1 2">
    <name type="scientific">Pseudotamlana agarivorans</name>
    <dbReference type="NCBI Taxonomy" id="481183"/>
    <lineage>
        <taxon>Bacteria</taxon>
        <taxon>Pseudomonadati</taxon>
        <taxon>Bacteroidota</taxon>
        <taxon>Flavobacteriia</taxon>
        <taxon>Flavobacteriales</taxon>
        <taxon>Flavobacteriaceae</taxon>
        <taxon>Pseudotamlana</taxon>
    </lineage>
</organism>
<protein>
    <submittedName>
        <fullName evidence="1">Carboxyl-terminal protease</fullName>
    </submittedName>
</protein>
<comment type="caution">
    <text evidence="1">The sequence shown here is derived from an EMBL/GenBank/DDBJ whole genome shotgun (WGS) entry which is preliminary data.</text>
</comment>
<sequence>MNRIKVTFLLLCSCLTISCFEDLDDQITTTNEINDFVWSGMNHFYLYKDNVPNLANNRFSISTGEYASYLDGFSNPEDLFESLIYNRQTVDRFSWIVDDFIALEESFKGVSITNGMEFQLYRFSTTDSRVFGVITHVLPNTTANNQGLIRGDLFYAIDGTLLDTSNYSQLLGRSNYSIDLGFYDDNGTDERDDDVITPLDKNIALTKAQYSENPIYIDQVLTVNNRKIGYLMYNGFTGTETYNNELNNVFANFKTETVNELVLDLRYNSGGSVNTAILLSSMITGQYTGEIFSTEQWNAEFQAAFEKNEPEQLINRFVDNYNGTSLQSLNLSKVYILTTSRSASASELVINALSPYIQVVQIGTTTAGKYQASTTIYDSPDFRRQGANPGHTYAMQPLIYKSLNVDGVTDYFEGLDPTIEIAENILNLGVLGDVNEPLLSAAISDISGTAKKTNHKSYPIDILENSNDFKMVQPGMYVDKELPLHLTNLY</sequence>
<reference evidence="1" key="1">
    <citation type="submission" date="2021-05" db="EMBL/GenBank/DDBJ databases">
        <title>Draft genomes of bacteria isolated from model marine particles.</title>
        <authorList>
            <person name="Datta M.S."/>
            <person name="Schwartzman J.A."/>
            <person name="Enke T.N."/>
            <person name="Saavedra J."/>
            <person name="Cermak N."/>
            <person name="Cordero O.X."/>
        </authorList>
    </citation>
    <scope>NUCLEOTIDE SEQUENCE</scope>
    <source>
        <strain evidence="1">I2M19</strain>
    </source>
</reference>
<gene>
    <name evidence="1" type="ORF">KO493_04950</name>
</gene>
<dbReference type="EMBL" id="JAHKPD010000011">
    <property type="protein sequence ID" value="MBU2950041.1"/>
    <property type="molecule type" value="Genomic_DNA"/>
</dbReference>
<name>A0ACC5U6Y2_9FLAO</name>
<keyword evidence="2" id="KW-1185">Reference proteome</keyword>